<dbReference type="Proteomes" id="UP001320876">
    <property type="component" value="Unassembled WGS sequence"/>
</dbReference>
<dbReference type="InterPro" id="IPR005101">
    <property type="entry name" value="Cryptochr/Photolyase_FAD-bd"/>
</dbReference>
<dbReference type="PANTHER" id="PTHR38657:SF1">
    <property type="entry name" value="SLR1343 PROTEIN"/>
    <property type="match status" value="1"/>
</dbReference>
<gene>
    <name evidence="2" type="ORF">OKA05_26110</name>
</gene>
<evidence type="ECO:0000313" key="2">
    <source>
        <dbReference type="EMBL" id="MCW1926061.1"/>
    </source>
</evidence>
<sequence length="494" mass="56730">MHTVSLVYPHQLFERHPALRAGQPALLIEDPLFFGNDPHWPLAVHKQRLVLHRASMRVWAAGRKDVHYVEAPCGAELDSAELLERVVPQDVTGLELADPLDDVLLRRIRRFSARRGIGLVVHPTPNLLTPPDFLEKHTGSGRKRPFMATFYQAQRHRLAILLEPDGSPSGGQWSFDAENRQRFPEDHLAPTEPRAAQNEHVKAAIDWVDTRFPDNPGRSGTFAYPVTRRDALAWLDRFLGERFTDFGAYEDALSRNHRVLFHSVLTPALNIGLLDPLEIVDRALAHATRHQVPMNSLEGFIRQVIGWREFMAGIYRHRGVEIRNGNFWKHDRPMPRAFYDGTTGIPPVDDAIRRVLDHGWCHHIERLMVLGNFMLLCRIRPDDVYQWFMELFVDAYDWVMVPNVYGMSQFADGGTFTTKPYLSGSNYLRKMSYYPKGDWCDTWDALFWCFIADHLEFFGSNPRLSMMARTWEKLPGAKKEAHYARATAFLAGLG</sequence>
<dbReference type="InterPro" id="IPR014729">
    <property type="entry name" value="Rossmann-like_a/b/a_fold"/>
</dbReference>
<dbReference type="InterPro" id="IPR052551">
    <property type="entry name" value="UV-DNA_repair_photolyase"/>
</dbReference>
<dbReference type="Pfam" id="PF03441">
    <property type="entry name" value="FAD_binding_7"/>
    <property type="match status" value="1"/>
</dbReference>
<reference evidence="2 3" key="1">
    <citation type="submission" date="2022-10" db="EMBL/GenBank/DDBJ databases">
        <title>Luteolibacter arcticus strain CCTCC AB 2014275, whole genome shotgun sequencing project.</title>
        <authorList>
            <person name="Zhao G."/>
            <person name="Shen L."/>
        </authorList>
    </citation>
    <scope>NUCLEOTIDE SEQUENCE [LARGE SCALE GENOMIC DNA]</scope>
    <source>
        <strain evidence="2 3">CCTCC AB 2014275</strain>
    </source>
</reference>
<protein>
    <submittedName>
        <fullName evidence="2">Cryptochrome/photolyase family protein</fullName>
    </submittedName>
</protein>
<dbReference type="Gene3D" id="1.10.579.10">
    <property type="entry name" value="DNA Cyclobutane Dipyrimidine Photolyase, subunit A, domain 3"/>
    <property type="match status" value="1"/>
</dbReference>
<dbReference type="InterPro" id="IPR036134">
    <property type="entry name" value="Crypto/Photolyase_FAD-like_sf"/>
</dbReference>
<dbReference type="PANTHER" id="PTHR38657">
    <property type="entry name" value="SLR1343 PROTEIN"/>
    <property type="match status" value="1"/>
</dbReference>
<evidence type="ECO:0000313" key="3">
    <source>
        <dbReference type="Proteomes" id="UP001320876"/>
    </source>
</evidence>
<dbReference type="SUPFAM" id="SSF48173">
    <property type="entry name" value="Cryptochrome/photolyase FAD-binding domain"/>
    <property type="match status" value="1"/>
</dbReference>
<proteinExistence type="predicted"/>
<keyword evidence="3" id="KW-1185">Reference proteome</keyword>
<dbReference type="Pfam" id="PF04244">
    <property type="entry name" value="DPRP"/>
    <property type="match status" value="1"/>
</dbReference>
<feature type="domain" description="Cryptochrome/DNA photolyase FAD-binding" evidence="1">
    <location>
        <begin position="328"/>
        <end position="399"/>
    </location>
</feature>
<name>A0ABT3GRB4_9BACT</name>
<organism evidence="2 3">
    <name type="scientific">Luteolibacter arcticus</name>
    <dbReference type="NCBI Taxonomy" id="1581411"/>
    <lineage>
        <taxon>Bacteria</taxon>
        <taxon>Pseudomonadati</taxon>
        <taxon>Verrucomicrobiota</taxon>
        <taxon>Verrucomicrobiia</taxon>
        <taxon>Verrucomicrobiales</taxon>
        <taxon>Verrucomicrobiaceae</taxon>
        <taxon>Luteolibacter</taxon>
    </lineage>
</organism>
<dbReference type="RefSeq" id="WP_264490168.1">
    <property type="nucleotide sequence ID" value="NZ_JAPDDT010000020.1"/>
</dbReference>
<dbReference type="Gene3D" id="1.10.10.1710">
    <property type="entry name" value="Deoxyribodipyrimidine photolyase-related"/>
    <property type="match status" value="1"/>
</dbReference>
<evidence type="ECO:0000259" key="1">
    <source>
        <dbReference type="Pfam" id="PF03441"/>
    </source>
</evidence>
<dbReference type="Gene3D" id="3.40.50.620">
    <property type="entry name" value="HUPs"/>
    <property type="match status" value="1"/>
</dbReference>
<dbReference type="InterPro" id="IPR007357">
    <property type="entry name" value="PhrB-like"/>
</dbReference>
<dbReference type="EMBL" id="JAPDDT010000020">
    <property type="protein sequence ID" value="MCW1926061.1"/>
    <property type="molecule type" value="Genomic_DNA"/>
</dbReference>
<accession>A0ABT3GRB4</accession>
<comment type="caution">
    <text evidence="2">The sequence shown here is derived from an EMBL/GenBank/DDBJ whole genome shotgun (WGS) entry which is preliminary data.</text>
</comment>
<dbReference type="Gene3D" id="1.25.40.80">
    <property type="match status" value="1"/>
</dbReference>